<reference evidence="6" key="1">
    <citation type="submission" date="2016-10" db="EMBL/GenBank/DDBJ databases">
        <authorList>
            <person name="Varghese N."/>
            <person name="Submissions S."/>
        </authorList>
    </citation>
    <scope>NUCLEOTIDE SEQUENCE [LARGE SCALE GENOMIC DNA]</scope>
    <source>
        <strain evidence="6">IBRC-M 10761</strain>
    </source>
</reference>
<dbReference type="Pfam" id="PF00196">
    <property type="entry name" value="GerE"/>
    <property type="match status" value="1"/>
</dbReference>
<dbReference type="PANTHER" id="PTHR44688:SF16">
    <property type="entry name" value="DNA-BINDING TRANSCRIPTIONAL ACTIVATOR DEVR_DOSR"/>
    <property type="match status" value="1"/>
</dbReference>
<dbReference type="GO" id="GO:0006355">
    <property type="term" value="P:regulation of DNA-templated transcription"/>
    <property type="evidence" value="ECO:0007669"/>
    <property type="project" value="InterPro"/>
</dbReference>
<protein>
    <submittedName>
        <fullName evidence="5">Regulatory protein, luxR family</fullName>
    </submittedName>
</protein>
<dbReference type="EMBL" id="FNZH01000002">
    <property type="protein sequence ID" value="SEJ16448.1"/>
    <property type="molecule type" value="Genomic_DNA"/>
</dbReference>
<keyword evidence="6" id="KW-1185">Reference proteome</keyword>
<keyword evidence="2" id="KW-0238">DNA-binding</keyword>
<name>A0A1H6WHM8_9BACT</name>
<dbReference type="SUPFAM" id="SSF46894">
    <property type="entry name" value="C-terminal effector domain of the bipartite response regulators"/>
    <property type="match status" value="1"/>
</dbReference>
<keyword evidence="1" id="KW-0805">Transcription regulation</keyword>
<dbReference type="InterPro" id="IPR036388">
    <property type="entry name" value="WH-like_DNA-bd_sf"/>
</dbReference>
<dbReference type="InterPro" id="IPR016032">
    <property type="entry name" value="Sig_transdc_resp-reg_C-effctor"/>
</dbReference>
<dbReference type="RefSeq" id="WP_092172001.1">
    <property type="nucleotide sequence ID" value="NZ_FNZH01000002.1"/>
</dbReference>
<dbReference type="AlphaFoldDB" id="A0A1H6WHM8"/>
<feature type="domain" description="HTH luxR-type" evidence="4">
    <location>
        <begin position="130"/>
        <end position="195"/>
    </location>
</feature>
<sequence>MRNKELISRMKTCVSGKLPAGIIDQNVEFFAKGESVFAIVQSQMLPPTEWPAWLKDSILEDMQKHPSAVQALVDADFVTEEEMIVQYIKCRYSALDNQPDMIQGRLQDTEYVDCNLRGSCPYEGRLCELLAAKYGILTPREIQVLKLIPEGLLDKEIADTMGISVLTVGVYMKNLREKTGYKNKAELVRFAFEKNLI</sequence>
<gene>
    <name evidence="5" type="ORF">SAMN05192553_102711</name>
</gene>
<dbReference type="InterPro" id="IPR000792">
    <property type="entry name" value="Tscrpt_reg_LuxR_C"/>
</dbReference>
<proteinExistence type="predicted"/>
<evidence type="ECO:0000313" key="6">
    <source>
        <dbReference type="Proteomes" id="UP000199403"/>
    </source>
</evidence>
<dbReference type="PROSITE" id="PS50043">
    <property type="entry name" value="HTH_LUXR_2"/>
    <property type="match status" value="1"/>
</dbReference>
<accession>A0A1H6WHM8</accession>
<evidence type="ECO:0000259" key="4">
    <source>
        <dbReference type="PROSITE" id="PS50043"/>
    </source>
</evidence>
<organism evidence="5 6">
    <name type="scientific">Cyclobacterium xiamenense</name>
    <dbReference type="NCBI Taxonomy" id="1297121"/>
    <lineage>
        <taxon>Bacteria</taxon>
        <taxon>Pseudomonadati</taxon>
        <taxon>Bacteroidota</taxon>
        <taxon>Cytophagia</taxon>
        <taxon>Cytophagales</taxon>
        <taxon>Cyclobacteriaceae</taxon>
        <taxon>Cyclobacterium</taxon>
    </lineage>
</organism>
<evidence type="ECO:0000313" key="5">
    <source>
        <dbReference type="EMBL" id="SEJ16448.1"/>
    </source>
</evidence>
<dbReference type="GO" id="GO:0003677">
    <property type="term" value="F:DNA binding"/>
    <property type="evidence" value="ECO:0007669"/>
    <property type="project" value="UniProtKB-KW"/>
</dbReference>
<dbReference type="Proteomes" id="UP000199403">
    <property type="component" value="Unassembled WGS sequence"/>
</dbReference>
<dbReference type="Gene3D" id="1.10.10.10">
    <property type="entry name" value="Winged helix-like DNA-binding domain superfamily/Winged helix DNA-binding domain"/>
    <property type="match status" value="1"/>
</dbReference>
<dbReference type="CDD" id="cd06170">
    <property type="entry name" value="LuxR_C_like"/>
    <property type="match status" value="1"/>
</dbReference>
<dbReference type="PANTHER" id="PTHR44688">
    <property type="entry name" value="DNA-BINDING TRANSCRIPTIONAL ACTIVATOR DEVR_DOSR"/>
    <property type="match status" value="1"/>
</dbReference>
<evidence type="ECO:0000256" key="3">
    <source>
        <dbReference type="ARBA" id="ARBA00023163"/>
    </source>
</evidence>
<evidence type="ECO:0000256" key="1">
    <source>
        <dbReference type="ARBA" id="ARBA00023015"/>
    </source>
</evidence>
<evidence type="ECO:0000256" key="2">
    <source>
        <dbReference type="ARBA" id="ARBA00023125"/>
    </source>
</evidence>
<dbReference type="SMART" id="SM00421">
    <property type="entry name" value="HTH_LUXR"/>
    <property type="match status" value="1"/>
</dbReference>
<dbReference type="OrthoDB" id="840236at2"/>
<dbReference type="STRING" id="1416801.SAMN05192553_102711"/>
<dbReference type="PRINTS" id="PR00038">
    <property type="entry name" value="HTHLUXR"/>
</dbReference>
<keyword evidence="3" id="KW-0804">Transcription</keyword>